<evidence type="ECO:0000313" key="2">
    <source>
        <dbReference type="EMBL" id="THW46679.1"/>
    </source>
</evidence>
<accession>A0A4S8XZU3</accession>
<gene>
    <name evidence="2" type="ORF">D6D22_03014</name>
</gene>
<dbReference type="AlphaFoldDB" id="A0A4S8XZU3"/>
<dbReference type="EMBL" id="QZAL01000027">
    <property type="protein sequence ID" value="THW46679.1"/>
    <property type="molecule type" value="Genomic_DNA"/>
</dbReference>
<evidence type="ECO:0000256" key="1">
    <source>
        <dbReference type="SAM" id="MobiDB-lite"/>
    </source>
</evidence>
<sequence length="412" mass="45598">MKAETLSIFIEANRFPPAISPRRYSTMRAEAEAVAKQNFDTVNNNNLSRKSCAKPDMTTLPAHEIYELEADEIHDCTLLTLPEIESTPFNPFDEPLPSPVSPVEPVDSSMSTPLPSPEPPTNFLNCFIPKYPPFDPYEGKYVAHPAGEYIAYKYKDKRRVTIAAPSGLPMPVTPAFFDENRSLSTASSPVIPSFTAMRPADRVVATRTHDSKPISYTPPGSPLKPFKIARKPLPPGVRPFTPSQYPPPGSSKMDLPRASVRSNTDAKIISPVPRRSARPATTDFTSVSNINHPFAVKSSGLSRAHTSRPKTNKPLPPLPSSSHKTRPSSSVSHHHNRTSQKAQHTSRSTDRTLRAIMPLNHRANWEQEESSRHRTARRSSSGELQTRPVTAGGMFKSDLKEVGRRFTGKFFG</sequence>
<organism evidence="2 3">
    <name type="scientific">Aureobasidium pullulans</name>
    <name type="common">Black yeast</name>
    <name type="synonym">Pullularia pullulans</name>
    <dbReference type="NCBI Taxonomy" id="5580"/>
    <lineage>
        <taxon>Eukaryota</taxon>
        <taxon>Fungi</taxon>
        <taxon>Dikarya</taxon>
        <taxon>Ascomycota</taxon>
        <taxon>Pezizomycotina</taxon>
        <taxon>Dothideomycetes</taxon>
        <taxon>Dothideomycetidae</taxon>
        <taxon>Dothideales</taxon>
        <taxon>Saccotheciaceae</taxon>
        <taxon>Aureobasidium</taxon>
    </lineage>
</organism>
<proteinExistence type="predicted"/>
<protein>
    <submittedName>
        <fullName evidence="2">Uncharacterized protein</fullName>
    </submittedName>
</protein>
<comment type="caution">
    <text evidence="2">The sequence shown here is derived from an EMBL/GenBank/DDBJ whole genome shotgun (WGS) entry which is preliminary data.</text>
</comment>
<evidence type="ECO:0000313" key="3">
    <source>
        <dbReference type="Proteomes" id="UP000310687"/>
    </source>
</evidence>
<feature type="compositionally biased region" description="Polar residues" evidence="1">
    <location>
        <begin position="282"/>
        <end position="291"/>
    </location>
</feature>
<name>A0A4S8XZU3_AURPU</name>
<dbReference type="Proteomes" id="UP000310687">
    <property type="component" value="Unassembled WGS sequence"/>
</dbReference>
<feature type="region of interest" description="Disordered" evidence="1">
    <location>
        <begin position="94"/>
        <end position="117"/>
    </location>
</feature>
<reference evidence="2 3" key="1">
    <citation type="submission" date="2018-10" db="EMBL/GenBank/DDBJ databases">
        <title>Fifty Aureobasidium pullulans genomes reveal a recombining polyextremotolerant generalist.</title>
        <authorList>
            <person name="Gostincar C."/>
            <person name="Turk M."/>
            <person name="Zajc J."/>
            <person name="Gunde-Cimerman N."/>
        </authorList>
    </citation>
    <scope>NUCLEOTIDE SEQUENCE [LARGE SCALE GENOMIC DNA]</scope>
    <source>
        <strain evidence="2 3">EXF-11013</strain>
    </source>
</reference>
<feature type="region of interest" description="Disordered" evidence="1">
    <location>
        <begin position="232"/>
        <end position="396"/>
    </location>
</feature>
<feature type="compositionally biased region" description="Basic and acidic residues" evidence="1">
    <location>
        <begin position="363"/>
        <end position="372"/>
    </location>
</feature>